<reference evidence="2 3" key="1">
    <citation type="submission" date="2016-10" db="EMBL/GenBank/DDBJ databases">
        <authorList>
            <person name="de Groot N.N."/>
        </authorList>
    </citation>
    <scope>NUCLEOTIDE SEQUENCE [LARGE SCALE GENOMIC DNA]</scope>
    <source>
        <strain evidence="2 3">CGMCC 4.6533</strain>
    </source>
</reference>
<evidence type="ECO:0000313" key="2">
    <source>
        <dbReference type="EMBL" id="SDK21211.1"/>
    </source>
</evidence>
<sequence>MGNIIHFEVTTPDVAGTAEFFASSFGWDLTASPFLPGYLLAATGPGAGIDGAIMSRDHQSQPVIAWLEVADIASSLKAVIRNGGSVVNEVQELPGEGLVAYVTDPTGTLWGVKQPSR</sequence>
<dbReference type="RefSeq" id="WP_090938781.1">
    <property type="nucleotide sequence ID" value="NZ_FNDJ01000014.1"/>
</dbReference>
<keyword evidence="3" id="KW-1185">Reference proteome</keyword>
<dbReference type="SUPFAM" id="SSF54593">
    <property type="entry name" value="Glyoxalase/Bleomycin resistance protein/Dihydroxybiphenyl dioxygenase"/>
    <property type="match status" value="1"/>
</dbReference>
<evidence type="ECO:0000313" key="3">
    <source>
        <dbReference type="Proteomes" id="UP000199202"/>
    </source>
</evidence>
<accession>A0A1G9A1R5</accession>
<evidence type="ECO:0000259" key="1">
    <source>
        <dbReference type="PROSITE" id="PS51819"/>
    </source>
</evidence>
<dbReference type="Proteomes" id="UP000199202">
    <property type="component" value="Unassembled WGS sequence"/>
</dbReference>
<proteinExistence type="predicted"/>
<dbReference type="InterPro" id="IPR052164">
    <property type="entry name" value="Anthracycline_SecMetBiosynth"/>
</dbReference>
<feature type="domain" description="VOC" evidence="1">
    <location>
        <begin position="3"/>
        <end position="115"/>
    </location>
</feature>
<dbReference type="InterPro" id="IPR029068">
    <property type="entry name" value="Glyas_Bleomycin-R_OHBP_Dase"/>
</dbReference>
<organism evidence="2 3">
    <name type="scientific">Nonomuraea jiangxiensis</name>
    <dbReference type="NCBI Taxonomy" id="633440"/>
    <lineage>
        <taxon>Bacteria</taxon>
        <taxon>Bacillati</taxon>
        <taxon>Actinomycetota</taxon>
        <taxon>Actinomycetes</taxon>
        <taxon>Streptosporangiales</taxon>
        <taxon>Streptosporangiaceae</taxon>
        <taxon>Nonomuraea</taxon>
    </lineage>
</organism>
<protein>
    <recommendedName>
        <fullName evidence="1">VOC domain-containing protein</fullName>
    </recommendedName>
</protein>
<dbReference type="STRING" id="633440.SAMN05421869_114247"/>
<dbReference type="PROSITE" id="PS51819">
    <property type="entry name" value="VOC"/>
    <property type="match status" value="1"/>
</dbReference>
<dbReference type="InterPro" id="IPR004360">
    <property type="entry name" value="Glyas_Fos-R_dOase_dom"/>
</dbReference>
<gene>
    <name evidence="2" type="ORF">SAMN05421869_114247</name>
</gene>
<dbReference type="PANTHER" id="PTHR33993">
    <property type="entry name" value="GLYOXALASE-RELATED"/>
    <property type="match status" value="1"/>
</dbReference>
<dbReference type="OrthoDB" id="9793039at2"/>
<dbReference type="Gene3D" id="3.10.180.10">
    <property type="entry name" value="2,3-Dihydroxybiphenyl 1,2-Dioxygenase, domain 1"/>
    <property type="match status" value="1"/>
</dbReference>
<dbReference type="AlphaFoldDB" id="A0A1G9A1R5"/>
<dbReference type="InterPro" id="IPR037523">
    <property type="entry name" value="VOC_core"/>
</dbReference>
<dbReference type="Pfam" id="PF00903">
    <property type="entry name" value="Glyoxalase"/>
    <property type="match status" value="1"/>
</dbReference>
<dbReference type="EMBL" id="FNDJ01000014">
    <property type="protein sequence ID" value="SDK21211.1"/>
    <property type="molecule type" value="Genomic_DNA"/>
</dbReference>
<name>A0A1G9A1R5_9ACTN</name>